<evidence type="ECO:0000256" key="1">
    <source>
        <dbReference type="ARBA" id="ARBA00006734"/>
    </source>
</evidence>
<keyword evidence="3 6" id="KW-0808">Transferase</keyword>
<dbReference type="SUPFAM" id="SSF48439">
    <property type="entry name" value="Protein prenylyltransferase"/>
    <property type="match status" value="1"/>
</dbReference>
<dbReference type="GO" id="GO:0005968">
    <property type="term" value="C:Rab-protein geranylgeranyltransferase complex"/>
    <property type="evidence" value="ECO:0007669"/>
    <property type="project" value="TreeGrafter"/>
</dbReference>
<comment type="catalytic activity">
    <reaction evidence="5 6">
        <text>geranylgeranyl diphosphate + L-cysteinyl-[protein] = S-geranylgeranyl-L-cysteinyl-[protein] + diphosphate</text>
        <dbReference type="Rhea" id="RHEA:21240"/>
        <dbReference type="Rhea" id="RHEA-COMP:10131"/>
        <dbReference type="Rhea" id="RHEA-COMP:11537"/>
        <dbReference type="ChEBI" id="CHEBI:29950"/>
        <dbReference type="ChEBI" id="CHEBI:33019"/>
        <dbReference type="ChEBI" id="CHEBI:57533"/>
        <dbReference type="ChEBI" id="CHEBI:86021"/>
        <dbReference type="EC" id="2.5.1.60"/>
    </reaction>
</comment>
<dbReference type="Gene3D" id="1.25.40.120">
    <property type="entry name" value="Protein prenylyltransferase"/>
    <property type="match status" value="1"/>
</dbReference>
<accession>A0A1J4MLP6</accession>
<dbReference type="EMBL" id="LRBP01000004">
    <property type="protein sequence ID" value="OII75186.1"/>
    <property type="molecule type" value="Genomic_DNA"/>
</dbReference>
<dbReference type="InterPro" id="IPR002088">
    <property type="entry name" value="Prenyl_trans_a"/>
</dbReference>
<evidence type="ECO:0000256" key="3">
    <source>
        <dbReference type="ARBA" id="ARBA00022679"/>
    </source>
</evidence>
<evidence type="ECO:0000313" key="8">
    <source>
        <dbReference type="Proteomes" id="UP000186176"/>
    </source>
</evidence>
<comment type="caution">
    <text evidence="7">The sequence shown here is derived from an EMBL/GenBank/DDBJ whole genome shotgun (WGS) entry which is preliminary data.</text>
</comment>
<evidence type="ECO:0000256" key="2">
    <source>
        <dbReference type="ARBA" id="ARBA00022602"/>
    </source>
</evidence>
<keyword evidence="2 6" id="KW-0637">Prenyltransferase</keyword>
<dbReference type="Proteomes" id="UP000186176">
    <property type="component" value="Unassembled WGS sequence"/>
</dbReference>
<keyword evidence="8" id="KW-1185">Reference proteome</keyword>
<dbReference type="Pfam" id="PF01239">
    <property type="entry name" value="PPTA"/>
    <property type="match status" value="4"/>
</dbReference>
<dbReference type="RefSeq" id="XP_028876222.1">
    <property type="nucleotide sequence ID" value="XM_029020215.1"/>
</dbReference>
<dbReference type="PANTHER" id="PTHR11129">
    <property type="entry name" value="PROTEIN FARNESYLTRANSFERASE ALPHA SUBUNIT/RAB GERANYLGERANYL TRANSFERASE ALPHA SUBUNIT"/>
    <property type="match status" value="1"/>
</dbReference>
<comment type="function">
    <text evidence="6">Catalyzes the transfer of a geranyl-geranyl moiety from geranyl-geranyl pyrophosphate to cysteines occuring in specific C-terminal amino acid sequences.</text>
</comment>
<comment type="similarity">
    <text evidence="1 6">Belongs to the protein prenyltransferase subunit alpha family.</text>
</comment>
<dbReference type="VEuPathDB" id="CryptoDB:cubi_03202"/>
<evidence type="ECO:0000256" key="5">
    <source>
        <dbReference type="ARBA" id="ARBA00047658"/>
    </source>
</evidence>
<name>A0A1J4MLP6_9CRYT</name>
<evidence type="ECO:0000256" key="6">
    <source>
        <dbReference type="RuleBase" id="RU367120"/>
    </source>
</evidence>
<dbReference type="PROSITE" id="PS51147">
    <property type="entry name" value="PFTA"/>
    <property type="match status" value="4"/>
</dbReference>
<dbReference type="OrthoDB" id="1658at2759"/>
<reference evidence="7 8" key="1">
    <citation type="submission" date="2016-10" db="EMBL/GenBank/DDBJ databases">
        <title>Reductive evolution of mitochondrial metabolism and differential evolution of invasion-related proteins in Cryptosporidium.</title>
        <authorList>
            <person name="Liu S."/>
            <person name="Roellig D.M."/>
            <person name="Guo Y."/>
            <person name="Li N."/>
            <person name="Frace M.A."/>
            <person name="Tang K."/>
            <person name="Zhang L."/>
            <person name="Feng Y."/>
            <person name="Xiao L."/>
        </authorList>
    </citation>
    <scope>NUCLEOTIDE SEQUENCE [LARGE SCALE GENOMIC DNA]</scope>
    <source>
        <strain evidence="7">39726</strain>
    </source>
</reference>
<keyword evidence="4" id="KW-0677">Repeat</keyword>
<protein>
    <recommendedName>
        <fullName evidence="6">Geranylgeranyl transferase type-2 subunit alpha</fullName>
        <ecNumber evidence="6">2.5.1.60</ecNumber>
    </recommendedName>
    <alternativeName>
        <fullName evidence="6">Geranylgeranyl transferase type II subunit alpha</fullName>
    </alternativeName>
</protein>
<sequence>MHGRVKSEQKELTEEEKQYIIRAKQLFDECVELINEDKKKGIFSTKTLELTEKILTINSEVATMWNFRKGYIVSEQNNIEIIDDILNKELAFTESLFKNDPKSYNLWSNRAWLLEFIVNFKEADQILLKVMEDYLKNISNFESLNYIQSFKESLAKYNNFKLKLLINELELCNKLFEIDDRNFHCWRHRSFVLCCLRYVSATLSWNNFLQEMQSQELDFLNRMIETNFSNYSAWHHRILLAFGHKFNSLEDFKREAELVYTAIYTEPNDQSIWQYYFWLIGDFLPKILFRDEQLEVNPSFYIKDLQVKFPDNIDKDDKIEILFKFSLACLINSCNSSLSIESENGSKVTLEKGSWEPLYEDYATTFGFFNSKLPSDFDVERKKRTPLWRYSLSLKENFGNEIKSIANSLSNSPSFFLVVSAAHSDTVYANTPTWNLNDQEFNNEAFSSLRINPTLELDVYKSYSFYSRANGSNSTCKYYFHSDSSKSQLKELLEILQNEFDFLKNIQELEPKCKYPIIALKFVNDIYHLCSPQELVENEKIRVDPEMIKLLPSIDPLRRLYYNEKFNIAQ</sequence>
<dbReference type="EC" id="2.5.1.60" evidence="6"/>
<dbReference type="GO" id="GO:0004663">
    <property type="term" value="F:Rab geranylgeranyltransferase activity"/>
    <property type="evidence" value="ECO:0007669"/>
    <property type="project" value="UniProtKB-UniRule"/>
</dbReference>
<dbReference type="PANTHER" id="PTHR11129:SF2">
    <property type="entry name" value="GERANYLGERANYL TRANSFERASE TYPE-2 SUBUNIT ALPHA"/>
    <property type="match status" value="1"/>
</dbReference>
<evidence type="ECO:0000256" key="4">
    <source>
        <dbReference type="ARBA" id="ARBA00022737"/>
    </source>
</evidence>
<evidence type="ECO:0000313" key="7">
    <source>
        <dbReference type="EMBL" id="OII75186.1"/>
    </source>
</evidence>
<dbReference type="AlphaFoldDB" id="A0A1J4MLP6"/>
<dbReference type="GO" id="GO:0097354">
    <property type="term" value="P:prenylation"/>
    <property type="evidence" value="ECO:0007669"/>
    <property type="project" value="UniProtKB-UniRule"/>
</dbReference>
<gene>
    <name evidence="7" type="ORF">cubi_03202</name>
</gene>
<proteinExistence type="inferred from homology"/>
<organism evidence="7 8">
    <name type="scientific">Cryptosporidium ubiquitum</name>
    <dbReference type="NCBI Taxonomy" id="857276"/>
    <lineage>
        <taxon>Eukaryota</taxon>
        <taxon>Sar</taxon>
        <taxon>Alveolata</taxon>
        <taxon>Apicomplexa</taxon>
        <taxon>Conoidasida</taxon>
        <taxon>Coccidia</taxon>
        <taxon>Eucoccidiorida</taxon>
        <taxon>Eimeriorina</taxon>
        <taxon>Cryptosporidiidae</taxon>
        <taxon>Cryptosporidium</taxon>
    </lineage>
</organism>
<dbReference type="GeneID" id="39979994"/>